<organism evidence="1 2">
    <name type="scientific">Sulfitobacter undariae</name>
    <dbReference type="NCBI Taxonomy" id="1563671"/>
    <lineage>
        <taxon>Bacteria</taxon>
        <taxon>Pseudomonadati</taxon>
        <taxon>Pseudomonadota</taxon>
        <taxon>Alphaproteobacteria</taxon>
        <taxon>Rhodobacterales</taxon>
        <taxon>Roseobacteraceae</taxon>
        <taxon>Sulfitobacter</taxon>
    </lineage>
</organism>
<sequence length="38" mass="4193">MRNMIPKRDCLVFDPFPFSDDSFVLSEVGVGGCDVIEG</sequence>
<protein>
    <submittedName>
        <fullName evidence="1">Uncharacterized protein</fullName>
    </submittedName>
</protein>
<gene>
    <name evidence="1" type="ORF">GGR95_003681</name>
</gene>
<name>A0A7W6ECC6_9RHOB</name>
<keyword evidence="2" id="KW-1185">Reference proteome</keyword>
<dbReference type="Proteomes" id="UP000530268">
    <property type="component" value="Unassembled WGS sequence"/>
</dbReference>
<dbReference type="AlphaFoldDB" id="A0A7W6ECC6"/>
<reference evidence="1 2" key="1">
    <citation type="submission" date="2020-08" db="EMBL/GenBank/DDBJ databases">
        <title>Genomic Encyclopedia of Type Strains, Phase IV (KMG-IV): sequencing the most valuable type-strain genomes for metagenomic binning, comparative biology and taxonomic classification.</title>
        <authorList>
            <person name="Goeker M."/>
        </authorList>
    </citation>
    <scope>NUCLEOTIDE SEQUENCE [LARGE SCALE GENOMIC DNA]</scope>
    <source>
        <strain evidence="1 2">DSM 102234</strain>
    </source>
</reference>
<dbReference type="EMBL" id="JACIEI010000025">
    <property type="protein sequence ID" value="MBB3996015.1"/>
    <property type="molecule type" value="Genomic_DNA"/>
</dbReference>
<proteinExistence type="predicted"/>
<evidence type="ECO:0000313" key="1">
    <source>
        <dbReference type="EMBL" id="MBB3996015.1"/>
    </source>
</evidence>
<evidence type="ECO:0000313" key="2">
    <source>
        <dbReference type="Proteomes" id="UP000530268"/>
    </source>
</evidence>
<accession>A0A7W6ECC6</accession>
<comment type="caution">
    <text evidence="1">The sequence shown here is derived from an EMBL/GenBank/DDBJ whole genome shotgun (WGS) entry which is preliminary data.</text>
</comment>